<accession>A0AAE3YL09</accession>
<evidence type="ECO:0000313" key="2">
    <source>
        <dbReference type="Proteomes" id="UP001183643"/>
    </source>
</evidence>
<reference evidence="1" key="1">
    <citation type="submission" date="2023-07" db="EMBL/GenBank/DDBJ databases">
        <title>Sequencing the genomes of 1000 actinobacteria strains.</title>
        <authorList>
            <person name="Klenk H.-P."/>
        </authorList>
    </citation>
    <scope>NUCLEOTIDE SEQUENCE</scope>
    <source>
        <strain evidence="1">DSM 44707</strain>
    </source>
</reference>
<evidence type="ECO:0000313" key="1">
    <source>
        <dbReference type="EMBL" id="MDR7275764.1"/>
    </source>
</evidence>
<sequence length="327" mass="35370">MTADWWELRHAYGRATDTPAHLRALESDDAEAHAAALDHLDVAVLHQGFPDSATAPAVRAVTELLAAGRAHPDTVEGLLEFLGDAARSAADVTGSDYFAVLLPELRETVAAAYPVALALLDAVPPDRTVVRASQLVEMARIANPADGHEHLMTLLRDLATRDPGPRERWVHCLARLGADLRALFSDPDPAVRLRAALTHAAEPHGRELIRAALAAPLPAGVYRGELVRAAIRNAPDIDSIATEAADFIGRDDWTGFDDGWGALVSFAFPERSEPLTGTRRRILWALAGNDDQEIWNPGNGSCRLVFTRAGLPHDRGACRRLADDVDR</sequence>
<protein>
    <submittedName>
        <fullName evidence="1">Uncharacterized protein</fullName>
    </submittedName>
</protein>
<dbReference type="Proteomes" id="UP001183643">
    <property type="component" value="Unassembled WGS sequence"/>
</dbReference>
<keyword evidence="2" id="KW-1185">Reference proteome</keyword>
<name>A0AAE3YL09_9ACTN</name>
<gene>
    <name evidence="1" type="ORF">J2S41_002542</name>
</gene>
<proteinExistence type="predicted"/>
<dbReference type="RefSeq" id="WP_310367119.1">
    <property type="nucleotide sequence ID" value="NZ_JAVDYB010000001.1"/>
</dbReference>
<dbReference type="AlphaFoldDB" id="A0AAE3YL09"/>
<organism evidence="1 2">
    <name type="scientific">Catenuloplanes atrovinosus</name>
    <dbReference type="NCBI Taxonomy" id="137266"/>
    <lineage>
        <taxon>Bacteria</taxon>
        <taxon>Bacillati</taxon>
        <taxon>Actinomycetota</taxon>
        <taxon>Actinomycetes</taxon>
        <taxon>Micromonosporales</taxon>
        <taxon>Micromonosporaceae</taxon>
        <taxon>Catenuloplanes</taxon>
    </lineage>
</organism>
<dbReference type="EMBL" id="JAVDYB010000001">
    <property type="protein sequence ID" value="MDR7275764.1"/>
    <property type="molecule type" value="Genomic_DNA"/>
</dbReference>
<comment type="caution">
    <text evidence="1">The sequence shown here is derived from an EMBL/GenBank/DDBJ whole genome shotgun (WGS) entry which is preliminary data.</text>
</comment>